<dbReference type="InterPro" id="IPR003661">
    <property type="entry name" value="HisK_dim/P_dom"/>
</dbReference>
<feature type="region of interest" description="Disordered" evidence="12">
    <location>
        <begin position="1"/>
        <end position="27"/>
    </location>
</feature>
<evidence type="ECO:0000256" key="11">
    <source>
        <dbReference type="PROSITE-ProRule" id="PRU00169"/>
    </source>
</evidence>
<comment type="subunit">
    <text evidence="9">At low DSF concentrations, interacts with RpfF.</text>
</comment>
<evidence type="ECO:0000256" key="10">
    <source>
        <dbReference type="ARBA" id="ARBA00068150"/>
    </source>
</evidence>
<dbReference type="CDD" id="cd00082">
    <property type="entry name" value="HisKA"/>
    <property type="match status" value="1"/>
</dbReference>
<feature type="domain" description="Response regulatory" evidence="14">
    <location>
        <begin position="408"/>
        <end position="527"/>
    </location>
</feature>
<dbReference type="InterPro" id="IPR005467">
    <property type="entry name" value="His_kinase_dom"/>
</dbReference>
<organism evidence="15 16">
    <name type="scientific">Phenylobacterium deserti</name>
    <dbReference type="NCBI Taxonomy" id="1914756"/>
    <lineage>
        <taxon>Bacteria</taxon>
        <taxon>Pseudomonadati</taxon>
        <taxon>Pseudomonadota</taxon>
        <taxon>Alphaproteobacteria</taxon>
        <taxon>Caulobacterales</taxon>
        <taxon>Caulobacteraceae</taxon>
        <taxon>Phenylobacterium</taxon>
    </lineage>
</organism>
<dbReference type="Pfam" id="PF02518">
    <property type="entry name" value="HATPase_c"/>
    <property type="match status" value="1"/>
</dbReference>
<accession>A0A328AEK8</accession>
<keyword evidence="4" id="KW-0808">Transferase</keyword>
<dbReference type="InterPro" id="IPR035965">
    <property type="entry name" value="PAS-like_dom_sf"/>
</dbReference>
<proteinExistence type="predicted"/>
<evidence type="ECO:0000256" key="12">
    <source>
        <dbReference type="SAM" id="MobiDB-lite"/>
    </source>
</evidence>
<dbReference type="Gene3D" id="3.40.50.2300">
    <property type="match status" value="1"/>
</dbReference>
<dbReference type="PROSITE" id="PS50109">
    <property type="entry name" value="HIS_KIN"/>
    <property type="match status" value="1"/>
</dbReference>
<keyword evidence="7" id="KW-0067">ATP-binding</keyword>
<dbReference type="SUPFAM" id="SSF55874">
    <property type="entry name" value="ATPase domain of HSP90 chaperone/DNA topoisomerase II/histidine kinase"/>
    <property type="match status" value="1"/>
</dbReference>
<dbReference type="Gene3D" id="3.30.565.10">
    <property type="entry name" value="Histidine kinase-like ATPase, C-terminal domain"/>
    <property type="match status" value="1"/>
</dbReference>
<gene>
    <name evidence="15" type="ORF">DJ018_12180</name>
</gene>
<dbReference type="PRINTS" id="PR00344">
    <property type="entry name" value="BCTRLSENSOR"/>
</dbReference>
<sequence>MRQSPTSLARTRRAPPPDLPLSNRTSPGETELYDLAPCGLLKLDRNFVVLSANAYFYNMVGVTDDSAPIKFQGLLSVAGRIFLQTRLQQELALSGRVEELALDLVRQDGERVPIMLNAVQEADRQGRPGAIHMALWRAAAKRAYEAEVPKARMAAEEAARVKADFLANISHEIRTPLNGVLGVAGVLARTELTARQREMVGMIQSSGGMLERIVSDILDLSKVQAGGLSLEAHPFDLQTEIGGVVEMTRLRADEKGLVFQLDAAPEVFGRYLGDAVRLKQVLGNLTSNAVKFTEQGEIRVTVTLGEAGELVFRVADTGIGFDEIVGDTLFRRFQQADAGITRKYGGTGLGLSISKSLVDLMGGTITARSKPGEGSTFEVRLPLPRVADEQPVTEAAHVGEADGPERLRILLVEDNPVNQRVVALILEQYGVELEVADNGALGLEAWRESDFDVVLMDMQMPVMDGLTAIQHMRELERTEQRRRTPIAVLSANAMEHHRQQAVQAGADVHIAKPVTPQTLVEGVERALSENSAA</sequence>
<name>A0A328AEK8_9CAUL</name>
<keyword evidence="8" id="KW-0902">Two-component regulatory system</keyword>
<evidence type="ECO:0000256" key="3">
    <source>
        <dbReference type="ARBA" id="ARBA00022553"/>
    </source>
</evidence>
<evidence type="ECO:0000259" key="14">
    <source>
        <dbReference type="PROSITE" id="PS50110"/>
    </source>
</evidence>
<evidence type="ECO:0000313" key="15">
    <source>
        <dbReference type="EMBL" id="RAK52927.1"/>
    </source>
</evidence>
<feature type="modified residue" description="4-aspartylphosphate" evidence="11">
    <location>
        <position position="457"/>
    </location>
</feature>
<keyword evidence="6 15" id="KW-0418">Kinase</keyword>
<dbReference type="InterPro" id="IPR036890">
    <property type="entry name" value="HATPase_C_sf"/>
</dbReference>
<dbReference type="PANTHER" id="PTHR45339">
    <property type="entry name" value="HYBRID SIGNAL TRANSDUCTION HISTIDINE KINASE J"/>
    <property type="match status" value="1"/>
</dbReference>
<dbReference type="GO" id="GO:0000155">
    <property type="term" value="F:phosphorelay sensor kinase activity"/>
    <property type="evidence" value="ECO:0007669"/>
    <property type="project" value="InterPro"/>
</dbReference>
<dbReference type="SUPFAM" id="SSF55785">
    <property type="entry name" value="PYP-like sensor domain (PAS domain)"/>
    <property type="match status" value="1"/>
</dbReference>
<dbReference type="InterPro" id="IPR004358">
    <property type="entry name" value="Sig_transdc_His_kin-like_C"/>
</dbReference>
<keyword evidence="3 11" id="KW-0597">Phosphoprotein</keyword>
<dbReference type="SUPFAM" id="SSF52172">
    <property type="entry name" value="CheY-like"/>
    <property type="match status" value="1"/>
</dbReference>
<dbReference type="InterPro" id="IPR003594">
    <property type="entry name" value="HATPase_dom"/>
</dbReference>
<evidence type="ECO:0000259" key="13">
    <source>
        <dbReference type="PROSITE" id="PS50109"/>
    </source>
</evidence>
<reference evidence="16" key="1">
    <citation type="submission" date="2018-05" db="EMBL/GenBank/DDBJ databases">
        <authorList>
            <person name="Li X."/>
        </authorList>
    </citation>
    <scope>NUCLEOTIDE SEQUENCE [LARGE SCALE GENOMIC DNA]</scope>
    <source>
        <strain evidence="16">YIM 73061</strain>
    </source>
</reference>
<dbReference type="Gene3D" id="1.10.287.130">
    <property type="match status" value="1"/>
</dbReference>
<dbReference type="EC" id="2.7.13.3" evidence="2"/>
<dbReference type="SMART" id="SM00448">
    <property type="entry name" value="REC"/>
    <property type="match status" value="1"/>
</dbReference>
<keyword evidence="5" id="KW-0547">Nucleotide-binding</keyword>
<keyword evidence="16" id="KW-1185">Reference proteome</keyword>
<dbReference type="SUPFAM" id="SSF47384">
    <property type="entry name" value="Homodimeric domain of signal transducing histidine kinase"/>
    <property type="match status" value="1"/>
</dbReference>
<evidence type="ECO:0000256" key="9">
    <source>
        <dbReference type="ARBA" id="ARBA00064003"/>
    </source>
</evidence>
<dbReference type="EMBL" id="QFYR01000002">
    <property type="protein sequence ID" value="RAK52927.1"/>
    <property type="molecule type" value="Genomic_DNA"/>
</dbReference>
<dbReference type="InterPro" id="IPR001789">
    <property type="entry name" value="Sig_transdc_resp-reg_receiver"/>
</dbReference>
<dbReference type="Proteomes" id="UP000249725">
    <property type="component" value="Unassembled WGS sequence"/>
</dbReference>
<dbReference type="CDD" id="cd17546">
    <property type="entry name" value="REC_hyHK_CKI1_RcsC-like"/>
    <property type="match status" value="1"/>
</dbReference>
<dbReference type="SMART" id="SM00388">
    <property type="entry name" value="HisKA"/>
    <property type="match status" value="1"/>
</dbReference>
<dbReference type="GO" id="GO:0005524">
    <property type="term" value="F:ATP binding"/>
    <property type="evidence" value="ECO:0007669"/>
    <property type="project" value="UniProtKB-KW"/>
</dbReference>
<dbReference type="AlphaFoldDB" id="A0A328AEK8"/>
<comment type="catalytic activity">
    <reaction evidence="1">
        <text>ATP + protein L-histidine = ADP + protein N-phospho-L-histidine.</text>
        <dbReference type="EC" id="2.7.13.3"/>
    </reaction>
</comment>
<evidence type="ECO:0000256" key="2">
    <source>
        <dbReference type="ARBA" id="ARBA00012438"/>
    </source>
</evidence>
<evidence type="ECO:0000256" key="6">
    <source>
        <dbReference type="ARBA" id="ARBA00022777"/>
    </source>
</evidence>
<dbReference type="InterPro" id="IPR036097">
    <property type="entry name" value="HisK_dim/P_sf"/>
</dbReference>
<dbReference type="FunFam" id="1.10.287.130:FF:000002">
    <property type="entry name" value="Two-component osmosensing histidine kinase"/>
    <property type="match status" value="1"/>
</dbReference>
<dbReference type="PROSITE" id="PS50110">
    <property type="entry name" value="RESPONSE_REGULATORY"/>
    <property type="match status" value="1"/>
</dbReference>
<dbReference type="InterPro" id="IPR011006">
    <property type="entry name" value="CheY-like_superfamily"/>
</dbReference>
<dbReference type="SMART" id="SM00387">
    <property type="entry name" value="HATPase_c"/>
    <property type="match status" value="1"/>
</dbReference>
<evidence type="ECO:0000256" key="7">
    <source>
        <dbReference type="ARBA" id="ARBA00022840"/>
    </source>
</evidence>
<dbReference type="Pfam" id="PF00512">
    <property type="entry name" value="HisKA"/>
    <property type="match status" value="1"/>
</dbReference>
<protein>
    <recommendedName>
        <fullName evidence="10">Sensory/regulatory protein RpfC</fullName>
        <ecNumber evidence="2">2.7.13.3</ecNumber>
    </recommendedName>
</protein>
<comment type="caution">
    <text evidence="15">The sequence shown here is derived from an EMBL/GenBank/DDBJ whole genome shotgun (WGS) entry which is preliminary data.</text>
</comment>
<evidence type="ECO:0000256" key="1">
    <source>
        <dbReference type="ARBA" id="ARBA00000085"/>
    </source>
</evidence>
<dbReference type="Gene3D" id="3.30.450.20">
    <property type="entry name" value="PAS domain"/>
    <property type="match status" value="1"/>
</dbReference>
<dbReference type="CDD" id="cd16922">
    <property type="entry name" value="HATPase_EvgS-ArcB-TorS-like"/>
    <property type="match status" value="1"/>
</dbReference>
<evidence type="ECO:0000256" key="5">
    <source>
        <dbReference type="ARBA" id="ARBA00022741"/>
    </source>
</evidence>
<dbReference type="Pfam" id="PF00072">
    <property type="entry name" value="Response_reg"/>
    <property type="match status" value="1"/>
</dbReference>
<evidence type="ECO:0000256" key="4">
    <source>
        <dbReference type="ARBA" id="ARBA00022679"/>
    </source>
</evidence>
<dbReference type="PANTHER" id="PTHR45339:SF1">
    <property type="entry name" value="HYBRID SIGNAL TRANSDUCTION HISTIDINE KINASE J"/>
    <property type="match status" value="1"/>
</dbReference>
<feature type="domain" description="Histidine kinase" evidence="13">
    <location>
        <begin position="168"/>
        <end position="385"/>
    </location>
</feature>
<evidence type="ECO:0000256" key="8">
    <source>
        <dbReference type="ARBA" id="ARBA00023012"/>
    </source>
</evidence>
<evidence type="ECO:0000313" key="16">
    <source>
        <dbReference type="Proteomes" id="UP000249725"/>
    </source>
</evidence>
<dbReference type="FunFam" id="3.30.565.10:FF:000010">
    <property type="entry name" value="Sensor histidine kinase RcsC"/>
    <property type="match status" value="1"/>
</dbReference>